<reference evidence="2" key="1">
    <citation type="submission" date="2019-08" db="EMBL/GenBank/DDBJ databases">
        <authorList>
            <person name="Kucharzyk K."/>
            <person name="Murdoch R.W."/>
            <person name="Higgins S."/>
            <person name="Loffler F."/>
        </authorList>
    </citation>
    <scope>NUCLEOTIDE SEQUENCE</scope>
</reference>
<feature type="compositionally biased region" description="Basic and acidic residues" evidence="1">
    <location>
        <begin position="37"/>
        <end position="52"/>
    </location>
</feature>
<dbReference type="EMBL" id="VSSQ01001870">
    <property type="protein sequence ID" value="MPM11724.1"/>
    <property type="molecule type" value="Genomic_DNA"/>
</dbReference>
<protein>
    <submittedName>
        <fullName evidence="2">Uncharacterized protein</fullName>
    </submittedName>
</protein>
<feature type="compositionally biased region" description="Basic residues" evidence="1">
    <location>
        <begin position="117"/>
        <end position="126"/>
    </location>
</feature>
<sequence length="518" mass="55380">MLRLGDLLLSGVLRHAFGFLCLGLFTQTPPLALDFKQQSDKRKRADHEEGTDNARLGSKIPLKGGYVLAAHPTQGTANIEQDRKHIEPEDHPESSQQAEGGIQNGNLGGDKHPGSHIIRRAGGHHKQHEEDNSQNQSRGAEYFSQTSRPLPYCLGECSVVHLLPAGDIDGAVLHVGEPCQALPGAVSHAGDGVVGHVGLDTGVGLDQLVKAPDQGAASGHDDAVGGNVGHKLGGGTFQNRVDRLQYADGGFLKGLDHLAGSDGENARQAGHEAAALDFHRLLLGTGEDAADLQLELFRSTFADQHVMLTAYVLDDGLVKLVARDFNGTGFYDAGERNHGDIGSTAADIHHHVPVWLGDVDARSDGGGQRLLDQEHLTRARLDARVNDGALFHLGDAGGYADHDPGLKKAESAHLADELLKHPLGHIVVGDDTLPQGTDGHDVARRAAQHHLCVGPNLEEPAGIFIDRHNGRFTQNDPFAFHVNQNGSCAKVDPNILHKHSYTSKTLSLTHILALNIRD</sequence>
<evidence type="ECO:0000256" key="1">
    <source>
        <dbReference type="SAM" id="MobiDB-lite"/>
    </source>
</evidence>
<feature type="region of interest" description="Disordered" evidence="1">
    <location>
        <begin position="37"/>
        <end position="58"/>
    </location>
</feature>
<gene>
    <name evidence="2" type="ORF">SDC9_58074</name>
</gene>
<proteinExistence type="predicted"/>
<organism evidence="2">
    <name type="scientific">bioreactor metagenome</name>
    <dbReference type="NCBI Taxonomy" id="1076179"/>
    <lineage>
        <taxon>unclassified sequences</taxon>
        <taxon>metagenomes</taxon>
        <taxon>ecological metagenomes</taxon>
    </lineage>
</organism>
<accession>A0A644XC28</accession>
<name>A0A644XC28_9ZZZZ</name>
<comment type="caution">
    <text evidence="2">The sequence shown here is derived from an EMBL/GenBank/DDBJ whole genome shotgun (WGS) entry which is preliminary data.</text>
</comment>
<evidence type="ECO:0000313" key="2">
    <source>
        <dbReference type="EMBL" id="MPM11724.1"/>
    </source>
</evidence>
<dbReference type="AlphaFoldDB" id="A0A644XC28"/>
<feature type="region of interest" description="Disordered" evidence="1">
    <location>
        <begin position="86"/>
        <end position="141"/>
    </location>
</feature>